<dbReference type="HAMAP" id="MF_00818">
    <property type="entry name" value="QueF_type1"/>
    <property type="match status" value="1"/>
</dbReference>
<dbReference type="InterPro" id="IPR016856">
    <property type="entry name" value="QueF_type1"/>
</dbReference>
<evidence type="ECO:0000256" key="1">
    <source>
        <dbReference type="ARBA" id="ARBA00022490"/>
    </source>
</evidence>
<dbReference type="Gene3D" id="3.30.1130.10">
    <property type="match status" value="1"/>
</dbReference>
<comment type="function">
    <text evidence="5">Catalyzes the NADPH-dependent reduction of 7-cyano-7-deazaguanine (preQ0) to 7-aminomethyl-7-deazaguanine (preQ1).</text>
</comment>
<dbReference type="InterPro" id="IPR029500">
    <property type="entry name" value="QueF"/>
</dbReference>
<dbReference type="SUPFAM" id="SSF55620">
    <property type="entry name" value="Tetrahydrobiopterin biosynthesis enzymes-like"/>
    <property type="match status" value="1"/>
</dbReference>
<comment type="similarity">
    <text evidence="5">Belongs to the GTP cyclohydrolase I family. QueF type 1 subfamily.</text>
</comment>
<dbReference type="EMBL" id="PUIB01000025">
    <property type="protein sequence ID" value="PQO28363.1"/>
    <property type="molecule type" value="Genomic_DNA"/>
</dbReference>
<dbReference type="PANTHER" id="PTHR34354:SF1">
    <property type="entry name" value="NADPH-DEPENDENT 7-CYANO-7-DEAZAGUANINE REDUCTASE"/>
    <property type="match status" value="1"/>
</dbReference>
<evidence type="ECO:0000256" key="3">
    <source>
        <dbReference type="ARBA" id="ARBA00022857"/>
    </source>
</evidence>
<dbReference type="GO" id="GO:0008616">
    <property type="term" value="P:tRNA queuosine(34) biosynthetic process"/>
    <property type="evidence" value="ECO:0007669"/>
    <property type="project" value="UniProtKB-UniRule"/>
</dbReference>
<comment type="catalytic activity">
    <reaction evidence="5">
        <text>7-aminomethyl-7-carbaguanine + 2 NADP(+) = 7-cyano-7-carbaguanine + 2 NADPH + 3 H(+)</text>
        <dbReference type="Rhea" id="RHEA:13409"/>
        <dbReference type="ChEBI" id="CHEBI:15378"/>
        <dbReference type="ChEBI" id="CHEBI:45075"/>
        <dbReference type="ChEBI" id="CHEBI:57783"/>
        <dbReference type="ChEBI" id="CHEBI:58349"/>
        <dbReference type="ChEBI" id="CHEBI:58703"/>
        <dbReference type="EC" id="1.7.1.13"/>
    </reaction>
</comment>
<evidence type="ECO:0000313" key="7">
    <source>
        <dbReference type="Proteomes" id="UP000239388"/>
    </source>
</evidence>
<keyword evidence="1 5" id="KW-0963">Cytoplasm</keyword>
<dbReference type="InterPro" id="IPR050084">
    <property type="entry name" value="NADPH_dep_7-cyano-7-deazaG_red"/>
</dbReference>
<proteinExistence type="inferred from homology"/>
<organism evidence="6 7">
    <name type="scientific">Blastopirellula marina</name>
    <dbReference type="NCBI Taxonomy" id="124"/>
    <lineage>
        <taxon>Bacteria</taxon>
        <taxon>Pseudomonadati</taxon>
        <taxon>Planctomycetota</taxon>
        <taxon>Planctomycetia</taxon>
        <taxon>Pirellulales</taxon>
        <taxon>Pirellulaceae</taxon>
        <taxon>Blastopirellula</taxon>
    </lineage>
</organism>
<evidence type="ECO:0000256" key="4">
    <source>
        <dbReference type="ARBA" id="ARBA00023002"/>
    </source>
</evidence>
<dbReference type="GO" id="GO:0005737">
    <property type="term" value="C:cytoplasm"/>
    <property type="evidence" value="ECO:0007669"/>
    <property type="project" value="UniProtKB-SubCell"/>
</dbReference>
<dbReference type="InterPro" id="IPR043133">
    <property type="entry name" value="GTP-CH-I_C/QueF"/>
</dbReference>
<name>A0A2S8F878_9BACT</name>
<dbReference type="UniPathway" id="UPA00392"/>
<dbReference type="NCBIfam" id="TIGR03139">
    <property type="entry name" value="QueF-II"/>
    <property type="match status" value="1"/>
</dbReference>
<feature type="active site" description="Thioimide intermediate" evidence="5">
    <location>
        <position position="60"/>
    </location>
</feature>
<sequence>MSVPGLAISLWTPQNNSLPSSKELRTVPEDFRAILETFENQHPQRDYEIEISVPEFTSVCPKTGQPDFGTITITYIPESLCVELKSLKMYMQAFRNQGIFYENVTNEILNDLVAAMQPRWMQVRAEFTPRGGISSTITVEHYNETPPDELQVI</sequence>
<dbReference type="EC" id="1.7.1.13" evidence="5"/>
<evidence type="ECO:0000256" key="5">
    <source>
        <dbReference type="HAMAP-Rule" id="MF_00818"/>
    </source>
</evidence>
<feature type="active site" description="Proton donor" evidence="5">
    <location>
        <position position="67"/>
    </location>
</feature>
<accession>A0A2S8F878</accession>
<comment type="caution">
    <text evidence="6">The sequence shown here is derived from an EMBL/GenBank/DDBJ whole genome shotgun (WGS) entry which is preliminary data.</text>
</comment>
<protein>
    <recommendedName>
        <fullName evidence="5">NADPH-dependent 7-cyano-7-deazaguanine reductase</fullName>
        <ecNumber evidence="5">1.7.1.13</ecNumber>
    </recommendedName>
    <alternativeName>
        <fullName evidence="5">7-cyano-7-carbaguanine reductase</fullName>
    </alternativeName>
    <alternativeName>
        <fullName evidence="5">NADPH-dependent nitrile oxidoreductase</fullName>
    </alternativeName>
    <alternativeName>
        <fullName evidence="5">PreQ(0) reductase</fullName>
    </alternativeName>
</protein>
<gene>
    <name evidence="5" type="primary">queF</name>
    <name evidence="6" type="ORF">C5Y98_26075</name>
</gene>
<keyword evidence="3 5" id="KW-0521">NADP</keyword>
<dbReference type="Proteomes" id="UP000239388">
    <property type="component" value="Unassembled WGS sequence"/>
</dbReference>
<comment type="subcellular location">
    <subcellularLocation>
        <location evidence="5">Cytoplasm</location>
    </subcellularLocation>
</comment>
<dbReference type="Pfam" id="PF14489">
    <property type="entry name" value="QueF"/>
    <property type="match status" value="1"/>
</dbReference>
<dbReference type="GO" id="GO:0033739">
    <property type="term" value="F:preQ1 synthase activity"/>
    <property type="evidence" value="ECO:0007669"/>
    <property type="project" value="UniProtKB-UniRule"/>
</dbReference>
<reference evidence="6 7" key="1">
    <citation type="submission" date="2018-02" db="EMBL/GenBank/DDBJ databases">
        <title>Comparative genomes isolates from brazilian mangrove.</title>
        <authorList>
            <person name="Araujo J.E."/>
            <person name="Taketani R.G."/>
            <person name="Silva M.C.P."/>
            <person name="Loureco M.V."/>
            <person name="Andreote F.D."/>
        </authorList>
    </citation>
    <scope>NUCLEOTIDE SEQUENCE [LARGE SCALE GENOMIC DNA]</scope>
    <source>
        <strain evidence="6 7">NAP PRIS-MGV</strain>
    </source>
</reference>
<dbReference type="AlphaFoldDB" id="A0A2S8F878"/>
<evidence type="ECO:0000313" key="6">
    <source>
        <dbReference type="EMBL" id="PQO28363.1"/>
    </source>
</evidence>
<evidence type="ECO:0000256" key="2">
    <source>
        <dbReference type="ARBA" id="ARBA00022785"/>
    </source>
</evidence>
<dbReference type="PANTHER" id="PTHR34354">
    <property type="entry name" value="NADPH-DEPENDENT 7-CYANO-7-DEAZAGUANINE REDUCTASE"/>
    <property type="match status" value="1"/>
</dbReference>
<feature type="binding site" evidence="5">
    <location>
        <begin position="82"/>
        <end position="84"/>
    </location>
    <ligand>
        <name>substrate</name>
    </ligand>
</feature>
<comment type="pathway">
    <text evidence="5">tRNA modification; tRNA-queuosine biosynthesis.</text>
</comment>
<feature type="binding site" evidence="5">
    <location>
        <begin position="101"/>
        <end position="102"/>
    </location>
    <ligand>
        <name>substrate</name>
    </ligand>
</feature>
<keyword evidence="2 5" id="KW-0671">Queuosine biosynthesis</keyword>
<dbReference type="OrthoDB" id="9795077at2"/>
<keyword evidence="4 5" id="KW-0560">Oxidoreductase</keyword>